<dbReference type="PIRSF" id="PIRSF017082">
    <property type="entry name" value="YflP"/>
    <property type="match status" value="1"/>
</dbReference>
<feature type="signal peptide" evidence="2">
    <location>
        <begin position="1"/>
        <end position="25"/>
    </location>
</feature>
<dbReference type="CDD" id="cd13577">
    <property type="entry name" value="PBP2_BugE_Glu"/>
    <property type="match status" value="1"/>
</dbReference>
<dbReference type="EMBL" id="JBHRTI010000002">
    <property type="protein sequence ID" value="MFC3146090.1"/>
    <property type="molecule type" value="Genomic_DNA"/>
</dbReference>
<sequence>MTHPRKLAAMALALSASLLSFGASAQGAWPAGKPIRVIVPFPPGGTTDIVTRLVMPEVGKILGANVVIENRGGGGGSIGATEVAKAAPDGFTFGVATVSTHAVNPACNPKLAYNPLKDFAPVSNMAHTANVIVVHPKVPAQNMKEFIDLLKKNPAKYSFATSGTCGIAHMMGEQFKVSTGTFMLHIPYRGSGPALNDTLAGQVEVMLDNLPSSMPHIQAGKLRPLAIAWDKRLPQLPNVPTYGELGLKEMNDPAWYGIVAPAGTSRDIINRVQAAVKQAVSNPDLAKRLREAGAEPLGNTPEQFAAEIKKEMDKMAALVKRQGIKLDQQ</sequence>
<dbReference type="Proteomes" id="UP001595556">
    <property type="component" value="Unassembled WGS sequence"/>
</dbReference>
<evidence type="ECO:0000313" key="4">
    <source>
        <dbReference type="Proteomes" id="UP001595556"/>
    </source>
</evidence>
<dbReference type="Gene3D" id="3.40.190.150">
    <property type="entry name" value="Bordetella uptake gene, domain 1"/>
    <property type="match status" value="1"/>
</dbReference>
<comment type="similarity">
    <text evidence="1">Belongs to the UPF0065 (bug) family.</text>
</comment>
<name>A0ABV7H1I7_9BURK</name>
<dbReference type="PANTHER" id="PTHR42928">
    <property type="entry name" value="TRICARBOXYLATE-BINDING PROTEIN"/>
    <property type="match status" value="1"/>
</dbReference>
<evidence type="ECO:0000313" key="3">
    <source>
        <dbReference type="EMBL" id="MFC3146090.1"/>
    </source>
</evidence>
<dbReference type="SUPFAM" id="SSF53850">
    <property type="entry name" value="Periplasmic binding protein-like II"/>
    <property type="match status" value="1"/>
</dbReference>
<gene>
    <name evidence="3" type="ORF">ACFOEN_00380</name>
</gene>
<evidence type="ECO:0000256" key="1">
    <source>
        <dbReference type="ARBA" id="ARBA00006987"/>
    </source>
</evidence>
<dbReference type="Pfam" id="PF03401">
    <property type="entry name" value="TctC"/>
    <property type="match status" value="1"/>
</dbReference>
<proteinExistence type="inferred from homology"/>
<dbReference type="PANTHER" id="PTHR42928:SF5">
    <property type="entry name" value="BLR1237 PROTEIN"/>
    <property type="match status" value="1"/>
</dbReference>
<evidence type="ECO:0000256" key="2">
    <source>
        <dbReference type="SAM" id="SignalP"/>
    </source>
</evidence>
<dbReference type="Gene3D" id="3.40.190.10">
    <property type="entry name" value="Periplasmic binding protein-like II"/>
    <property type="match status" value="1"/>
</dbReference>
<comment type="caution">
    <text evidence="3">The sequence shown here is derived from an EMBL/GenBank/DDBJ whole genome shotgun (WGS) entry which is preliminary data.</text>
</comment>
<keyword evidence="2" id="KW-0732">Signal</keyword>
<dbReference type="RefSeq" id="WP_377300380.1">
    <property type="nucleotide sequence ID" value="NZ_CP180191.1"/>
</dbReference>
<keyword evidence="4" id="KW-1185">Reference proteome</keyword>
<feature type="chain" id="PRO_5046909595" evidence="2">
    <location>
        <begin position="26"/>
        <end position="329"/>
    </location>
</feature>
<reference evidence="4" key="1">
    <citation type="journal article" date="2019" name="Int. J. Syst. Evol. Microbiol.">
        <title>The Global Catalogue of Microorganisms (GCM) 10K type strain sequencing project: providing services to taxonomists for standard genome sequencing and annotation.</title>
        <authorList>
            <consortium name="The Broad Institute Genomics Platform"/>
            <consortium name="The Broad Institute Genome Sequencing Center for Infectious Disease"/>
            <person name="Wu L."/>
            <person name="Ma J."/>
        </authorList>
    </citation>
    <scope>NUCLEOTIDE SEQUENCE [LARGE SCALE GENOMIC DNA]</scope>
    <source>
        <strain evidence="4">KCTC 52168</strain>
    </source>
</reference>
<organism evidence="3 4">
    <name type="scientific">Piscinibacterium candidicorallinum</name>
    <dbReference type="NCBI Taxonomy" id="1793872"/>
    <lineage>
        <taxon>Bacteria</taxon>
        <taxon>Pseudomonadati</taxon>
        <taxon>Pseudomonadota</taxon>
        <taxon>Betaproteobacteria</taxon>
        <taxon>Burkholderiales</taxon>
        <taxon>Piscinibacterium</taxon>
    </lineage>
</organism>
<dbReference type="InterPro" id="IPR005064">
    <property type="entry name" value="BUG"/>
</dbReference>
<protein>
    <submittedName>
        <fullName evidence="3">Tripartite tricarboxylate transporter substrate binding protein BugE</fullName>
    </submittedName>
</protein>
<accession>A0ABV7H1I7</accession>
<dbReference type="InterPro" id="IPR042100">
    <property type="entry name" value="Bug_dom1"/>
</dbReference>